<dbReference type="Pfam" id="PF04259">
    <property type="entry name" value="SASP_gamma"/>
    <property type="match status" value="1"/>
</dbReference>
<keyword evidence="4" id="KW-0749">Sporulation</keyword>
<dbReference type="RefSeq" id="WP_216830517.1">
    <property type="nucleotide sequence ID" value="NZ_JAOTPO010000011.1"/>
</dbReference>
<proteinExistence type="inferred from homology"/>
<keyword evidence="7" id="KW-1185">Reference proteome</keyword>
<evidence type="ECO:0000256" key="2">
    <source>
        <dbReference type="ARBA" id="ARBA00014721"/>
    </source>
</evidence>
<reference evidence="6" key="1">
    <citation type="submission" date="2024-05" db="EMBL/GenBank/DDBJ databases">
        <title>Alkalihalobacillus sp. strain MEB203 novel alkaliphilic bacterium from Lonar Lake, India.</title>
        <authorList>
            <person name="Joshi A."/>
            <person name="Thite S."/>
            <person name="Mengade P."/>
        </authorList>
    </citation>
    <scope>NUCLEOTIDE SEQUENCE</scope>
    <source>
        <strain evidence="6">MEB 203</strain>
    </source>
</reference>
<evidence type="ECO:0000313" key="7">
    <source>
        <dbReference type="Proteomes" id="UP001148125"/>
    </source>
</evidence>
<comment type="similarity">
    <text evidence="1">Belongs to the gamma-type SASP family.</text>
</comment>
<dbReference type="EMBL" id="JAOTPO010000011">
    <property type="protein sequence ID" value="MDE5414869.1"/>
    <property type="molecule type" value="Genomic_DNA"/>
</dbReference>
<dbReference type="InterPro" id="IPR006341">
    <property type="entry name" value="Spore_gamma"/>
</dbReference>
<feature type="compositionally biased region" description="Polar residues" evidence="5">
    <location>
        <begin position="1"/>
        <end position="35"/>
    </location>
</feature>
<gene>
    <name evidence="6" type="ORF">N7Z68_16030</name>
</gene>
<feature type="compositionally biased region" description="Low complexity" evidence="5">
    <location>
        <begin position="44"/>
        <end position="64"/>
    </location>
</feature>
<evidence type="ECO:0000256" key="1">
    <source>
        <dbReference type="ARBA" id="ARBA00006710"/>
    </source>
</evidence>
<organism evidence="6 7">
    <name type="scientific">Alkalihalobacterium chitinilyticum</name>
    <dbReference type="NCBI Taxonomy" id="2980103"/>
    <lineage>
        <taxon>Bacteria</taxon>
        <taxon>Bacillati</taxon>
        <taxon>Bacillota</taxon>
        <taxon>Bacilli</taxon>
        <taxon>Bacillales</taxon>
        <taxon>Bacillaceae</taxon>
        <taxon>Alkalihalobacterium</taxon>
    </lineage>
</organism>
<evidence type="ECO:0000256" key="5">
    <source>
        <dbReference type="SAM" id="MobiDB-lite"/>
    </source>
</evidence>
<accession>A0ABT5VKU3</accession>
<evidence type="ECO:0000256" key="4">
    <source>
        <dbReference type="ARBA" id="ARBA00022969"/>
    </source>
</evidence>
<dbReference type="NCBIfam" id="TIGR01442">
    <property type="entry name" value="SASP_gamma"/>
    <property type="match status" value="1"/>
</dbReference>
<name>A0ABT5VKU3_9BACI</name>
<dbReference type="Proteomes" id="UP001148125">
    <property type="component" value="Unassembled WGS sequence"/>
</dbReference>
<keyword evidence="3" id="KW-0677">Repeat</keyword>
<protein>
    <recommendedName>
        <fullName evidence="2">Small, acid-soluble spore protein gamma-type</fullName>
    </recommendedName>
</protein>
<comment type="caution">
    <text evidence="6">The sequence shown here is derived from an EMBL/GenBank/DDBJ whole genome shotgun (WGS) entry which is preliminary data.</text>
</comment>
<evidence type="ECO:0000256" key="3">
    <source>
        <dbReference type="ARBA" id="ARBA00022737"/>
    </source>
</evidence>
<sequence length="64" mass="7084">MNNNQQNQASKTNAQQVRQQNAASAQGQSYNTEFASETDAQEVRQQNQQSAARKQQASSNQQGQ</sequence>
<feature type="region of interest" description="Disordered" evidence="5">
    <location>
        <begin position="1"/>
        <end position="64"/>
    </location>
</feature>
<evidence type="ECO:0000313" key="6">
    <source>
        <dbReference type="EMBL" id="MDE5414869.1"/>
    </source>
</evidence>